<reference evidence="16 17" key="1">
    <citation type="submission" date="2016-10" db="EMBL/GenBank/DDBJ databases">
        <authorList>
            <person name="de Groot N.N."/>
        </authorList>
    </citation>
    <scope>NUCLEOTIDE SEQUENCE [LARGE SCALE GENOMIC DNA]</scope>
    <source>
        <strain evidence="16 17">CGMCC 1.9159</strain>
    </source>
</reference>
<dbReference type="PANTHER" id="PTHR47755">
    <property type="entry name" value="CELL DIVISION PROTEIN FTSX"/>
    <property type="match status" value="1"/>
</dbReference>
<dbReference type="AlphaFoldDB" id="A0A1G9MPF0"/>
<dbReference type="GO" id="GO:0005886">
    <property type="term" value="C:plasma membrane"/>
    <property type="evidence" value="ECO:0007669"/>
    <property type="project" value="UniProtKB-SubCell"/>
</dbReference>
<feature type="transmembrane region" description="Helical" evidence="13">
    <location>
        <begin position="173"/>
        <end position="197"/>
    </location>
</feature>
<dbReference type="GO" id="GO:0051301">
    <property type="term" value="P:cell division"/>
    <property type="evidence" value="ECO:0007669"/>
    <property type="project" value="UniProtKB-KW"/>
</dbReference>
<evidence type="ECO:0000259" key="15">
    <source>
        <dbReference type="Pfam" id="PF18075"/>
    </source>
</evidence>
<evidence type="ECO:0000256" key="11">
    <source>
        <dbReference type="ARBA" id="ARBA00023306"/>
    </source>
</evidence>
<evidence type="ECO:0000256" key="5">
    <source>
        <dbReference type="ARBA" id="ARBA00021907"/>
    </source>
</evidence>
<feature type="transmembrane region" description="Helical" evidence="13">
    <location>
        <begin position="20"/>
        <end position="40"/>
    </location>
</feature>
<proteinExistence type="inferred from homology"/>
<dbReference type="InterPro" id="IPR040690">
    <property type="entry name" value="FtsX_ECD"/>
</dbReference>
<evidence type="ECO:0000256" key="12">
    <source>
        <dbReference type="PIRNR" id="PIRNR003097"/>
    </source>
</evidence>
<feature type="transmembrane region" description="Helical" evidence="13">
    <location>
        <begin position="218"/>
        <end position="251"/>
    </location>
</feature>
<name>A0A1G9MPF0_9ACTN</name>
<comment type="subunit">
    <text evidence="4">Forms a membrane-associated complex with FtsE.</text>
</comment>
<evidence type="ECO:0000256" key="9">
    <source>
        <dbReference type="ARBA" id="ARBA00022989"/>
    </source>
</evidence>
<dbReference type="PANTHER" id="PTHR47755:SF1">
    <property type="entry name" value="CELL DIVISION PROTEIN FTSX"/>
    <property type="match status" value="1"/>
</dbReference>
<protein>
    <recommendedName>
        <fullName evidence="5 12">Cell division protein FtsX</fullName>
    </recommendedName>
</protein>
<evidence type="ECO:0000256" key="10">
    <source>
        <dbReference type="ARBA" id="ARBA00023136"/>
    </source>
</evidence>
<feature type="domain" description="ABC3 transporter permease C-terminal" evidence="14">
    <location>
        <begin position="179"/>
        <end position="296"/>
    </location>
</feature>
<dbReference type="RefSeq" id="WP_093253209.1">
    <property type="nucleotide sequence ID" value="NZ_FNGP01000005.1"/>
</dbReference>
<comment type="subcellular location">
    <subcellularLocation>
        <location evidence="2">Cell membrane</location>
        <topology evidence="2">Multi-pass membrane protein</topology>
    </subcellularLocation>
</comment>
<evidence type="ECO:0000256" key="7">
    <source>
        <dbReference type="ARBA" id="ARBA00022618"/>
    </source>
</evidence>
<keyword evidence="17" id="KW-1185">Reference proteome</keyword>
<keyword evidence="8 13" id="KW-0812">Transmembrane</keyword>
<dbReference type="InterPro" id="IPR047929">
    <property type="entry name" value="FtsX_actino"/>
</dbReference>
<dbReference type="Gene3D" id="3.30.70.3040">
    <property type="match status" value="1"/>
</dbReference>
<dbReference type="OrthoDB" id="9812531at2"/>
<feature type="transmembrane region" description="Helical" evidence="13">
    <location>
        <begin position="271"/>
        <end position="293"/>
    </location>
</feature>
<dbReference type="NCBIfam" id="NF038346">
    <property type="entry name" value="FtsX_actino"/>
    <property type="match status" value="1"/>
</dbReference>
<gene>
    <name evidence="16" type="ORF">SAMN04488242_2734</name>
</gene>
<evidence type="ECO:0000256" key="2">
    <source>
        <dbReference type="ARBA" id="ARBA00004651"/>
    </source>
</evidence>
<dbReference type="PIRSF" id="PIRSF003097">
    <property type="entry name" value="FtsX"/>
    <property type="match status" value="1"/>
</dbReference>
<accession>A0A1G9MPF0</accession>
<evidence type="ECO:0000256" key="6">
    <source>
        <dbReference type="ARBA" id="ARBA00022475"/>
    </source>
</evidence>
<dbReference type="STRING" id="686624.SAMN04488242_2734"/>
<sequence length="300" mass="32761">MRHTLRETWSGLRRNLAMTIAVVVTVGVSLTLFGAGLLTASEVNLVKGRWYDKIEISVFLCTEYSSGGNCEAGKGTTEAQRASIQQTLEANPEVEEVFYESKDAAFEEFQRVFADSPILPSRTAEQMQDSFRIKLVNPENYQGVVSEASGLQGVQNVQDLRGVLDPMFRGLSAVQWATIVMSAFLLLAAALQISNTIRIAAFTRRREIGIMRLVGASNLYIVLPFLLESLVAGLIGVLIAALALSVGYYFIVVQNAQTLITALPWIGWSDVLTAILIVAVVGIALAIIPTLFATRKYVQI</sequence>
<keyword evidence="9 13" id="KW-1133">Transmembrane helix</keyword>
<comment type="similarity">
    <text evidence="3 12">Belongs to the ABC-4 integral membrane protein family. FtsX subfamily.</text>
</comment>
<keyword evidence="7 12" id="KW-0132">Cell division</keyword>
<feature type="domain" description="FtsX extracellular" evidence="15">
    <location>
        <begin position="54"/>
        <end position="157"/>
    </location>
</feature>
<keyword evidence="6 12" id="KW-1003">Cell membrane</keyword>
<evidence type="ECO:0000256" key="3">
    <source>
        <dbReference type="ARBA" id="ARBA00007379"/>
    </source>
</evidence>
<dbReference type="InterPro" id="IPR004513">
    <property type="entry name" value="FtsX"/>
</dbReference>
<evidence type="ECO:0000259" key="14">
    <source>
        <dbReference type="Pfam" id="PF02687"/>
    </source>
</evidence>
<dbReference type="Proteomes" id="UP000199475">
    <property type="component" value="Unassembled WGS sequence"/>
</dbReference>
<evidence type="ECO:0000256" key="4">
    <source>
        <dbReference type="ARBA" id="ARBA00011160"/>
    </source>
</evidence>
<dbReference type="Pfam" id="PF02687">
    <property type="entry name" value="FtsX"/>
    <property type="match status" value="1"/>
</dbReference>
<dbReference type="InterPro" id="IPR003838">
    <property type="entry name" value="ABC3_permease_C"/>
</dbReference>
<evidence type="ECO:0000256" key="1">
    <source>
        <dbReference type="ARBA" id="ARBA00003552"/>
    </source>
</evidence>
<keyword evidence="11 12" id="KW-0131">Cell cycle</keyword>
<evidence type="ECO:0000313" key="16">
    <source>
        <dbReference type="EMBL" id="SDL75535.1"/>
    </source>
</evidence>
<dbReference type="Pfam" id="PF18075">
    <property type="entry name" value="FtsX_ECD"/>
    <property type="match status" value="1"/>
</dbReference>
<evidence type="ECO:0000313" key="17">
    <source>
        <dbReference type="Proteomes" id="UP000199475"/>
    </source>
</evidence>
<dbReference type="EMBL" id="FNGP01000005">
    <property type="protein sequence ID" value="SDL75535.1"/>
    <property type="molecule type" value="Genomic_DNA"/>
</dbReference>
<evidence type="ECO:0000256" key="13">
    <source>
        <dbReference type="SAM" id="Phobius"/>
    </source>
</evidence>
<organism evidence="16 17">
    <name type="scientific">Tessaracoccus oleiagri</name>
    <dbReference type="NCBI Taxonomy" id="686624"/>
    <lineage>
        <taxon>Bacteria</taxon>
        <taxon>Bacillati</taxon>
        <taxon>Actinomycetota</taxon>
        <taxon>Actinomycetes</taxon>
        <taxon>Propionibacteriales</taxon>
        <taxon>Propionibacteriaceae</taxon>
        <taxon>Tessaracoccus</taxon>
    </lineage>
</organism>
<evidence type="ECO:0000256" key="8">
    <source>
        <dbReference type="ARBA" id="ARBA00022692"/>
    </source>
</evidence>
<comment type="function">
    <text evidence="1">Part of the ABC transporter FtsEX involved in cellular division.</text>
</comment>
<keyword evidence="10 12" id="KW-0472">Membrane</keyword>